<feature type="DNA-binding region" description="H-T-H motif" evidence="5">
    <location>
        <begin position="29"/>
        <end position="48"/>
    </location>
</feature>
<accession>A0A543PKB2</accession>
<feature type="domain" description="HTH tetR-type" evidence="6">
    <location>
        <begin position="6"/>
        <end position="66"/>
    </location>
</feature>
<dbReference type="InterPro" id="IPR009057">
    <property type="entry name" value="Homeodomain-like_sf"/>
</dbReference>
<keyword evidence="4" id="KW-0804">Transcription</keyword>
<dbReference type="PANTHER" id="PTHR30055">
    <property type="entry name" value="HTH-TYPE TRANSCRIPTIONAL REGULATOR RUTR"/>
    <property type="match status" value="1"/>
</dbReference>
<dbReference type="Pfam" id="PF02909">
    <property type="entry name" value="TetR_C_1"/>
    <property type="match status" value="1"/>
</dbReference>
<dbReference type="PANTHER" id="PTHR30055:SF151">
    <property type="entry name" value="TRANSCRIPTIONAL REGULATORY PROTEIN"/>
    <property type="match status" value="1"/>
</dbReference>
<dbReference type="InterPro" id="IPR001647">
    <property type="entry name" value="HTH_TetR"/>
</dbReference>
<dbReference type="AlphaFoldDB" id="A0A543PKB2"/>
<evidence type="ECO:0000256" key="4">
    <source>
        <dbReference type="ARBA" id="ARBA00023163"/>
    </source>
</evidence>
<dbReference type="GO" id="GO:0045892">
    <property type="term" value="P:negative regulation of DNA-templated transcription"/>
    <property type="evidence" value="ECO:0007669"/>
    <property type="project" value="InterPro"/>
</dbReference>
<dbReference type="InterPro" id="IPR003012">
    <property type="entry name" value="Tet_transcr_reg_TetR"/>
</dbReference>
<dbReference type="OrthoDB" id="2570341at2"/>
<dbReference type="Proteomes" id="UP000320085">
    <property type="component" value="Unassembled WGS sequence"/>
</dbReference>
<dbReference type="SUPFAM" id="SSF46689">
    <property type="entry name" value="Homeodomain-like"/>
    <property type="match status" value="1"/>
</dbReference>
<evidence type="ECO:0000313" key="8">
    <source>
        <dbReference type="Proteomes" id="UP000320085"/>
    </source>
</evidence>
<comment type="caution">
    <text evidence="7">The sequence shown here is derived from an EMBL/GenBank/DDBJ whole genome shotgun (WGS) entry which is preliminary data.</text>
</comment>
<organism evidence="7 8">
    <name type="scientific">Humibacillus xanthopallidus</name>
    <dbReference type="NCBI Taxonomy" id="412689"/>
    <lineage>
        <taxon>Bacteria</taxon>
        <taxon>Bacillati</taxon>
        <taxon>Actinomycetota</taxon>
        <taxon>Actinomycetes</taxon>
        <taxon>Micrococcales</taxon>
        <taxon>Intrasporangiaceae</taxon>
        <taxon>Humibacillus</taxon>
    </lineage>
</organism>
<evidence type="ECO:0000256" key="5">
    <source>
        <dbReference type="PROSITE-ProRule" id="PRU00335"/>
    </source>
</evidence>
<evidence type="ECO:0000259" key="6">
    <source>
        <dbReference type="PROSITE" id="PS50977"/>
    </source>
</evidence>
<evidence type="ECO:0000256" key="3">
    <source>
        <dbReference type="ARBA" id="ARBA00023125"/>
    </source>
</evidence>
<dbReference type="PRINTS" id="PR00400">
    <property type="entry name" value="TETREPRESSOR"/>
</dbReference>
<dbReference type="Gene3D" id="1.10.10.60">
    <property type="entry name" value="Homeodomain-like"/>
    <property type="match status" value="1"/>
</dbReference>
<dbReference type="InterPro" id="IPR036271">
    <property type="entry name" value="Tet_transcr_reg_TetR-rel_C_sf"/>
</dbReference>
<proteinExistence type="predicted"/>
<evidence type="ECO:0000313" key="7">
    <source>
        <dbReference type="EMBL" id="TQN44515.1"/>
    </source>
</evidence>
<name>A0A543PKB2_9MICO</name>
<evidence type="ECO:0000256" key="1">
    <source>
        <dbReference type="ARBA" id="ARBA00022491"/>
    </source>
</evidence>
<dbReference type="GO" id="GO:0003700">
    <property type="term" value="F:DNA-binding transcription factor activity"/>
    <property type="evidence" value="ECO:0007669"/>
    <property type="project" value="TreeGrafter"/>
</dbReference>
<dbReference type="EMBL" id="VFQF01000003">
    <property type="protein sequence ID" value="TQN44515.1"/>
    <property type="molecule type" value="Genomic_DNA"/>
</dbReference>
<evidence type="ECO:0000256" key="2">
    <source>
        <dbReference type="ARBA" id="ARBA00023015"/>
    </source>
</evidence>
<dbReference type="SUPFAM" id="SSF48498">
    <property type="entry name" value="Tetracyclin repressor-like, C-terminal domain"/>
    <property type="match status" value="1"/>
</dbReference>
<dbReference type="Gene3D" id="1.10.357.10">
    <property type="entry name" value="Tetracycline Repressor, domain 2"/>
    <property type="match status" value="1"/>
</dbReference>
<dbReference type="InterPro" id="IPR004111">
    <property type="entry name" value="Repressor_TetR_C"/>
</dbReference>
<keyword evidence="2" id="KW-0805">Transcription regulation</keyword>
<dbReference type="PROSITE" id="PS50977">
    <property type="entry name" value="HTH_TETR_2"/>
    <property type="match status" value="1"/>
</dbReference>
<keyword evidence="1" id="KW-0678">Repressor</keyword>
<dbReference type="GO" id="GO:0000976">
    <property type="term" value="F:transcription cis-regulatory region binding"/>
    <property type="evidence" value="ECO:0007669"/>
    <property type="project" value="TreeGrafter"/>
</dbReference>
<protein>
    <submittedName>
        <fullName evidence="7">TetR family transcriptional regulator</fullName>
    </submittedName>
</protein>
<sequence>MSDRPALSRARIVDAAARVADRRGLAGVSMRNVGAELGVEAMSLYHHLSGKDDLLDGLADWVFTGIELPDLDQPWRPAMSERAASSRARLAAHPWALGLIESRRNPGPALLHHHDTVLGCLRTNGFTVALAAHAFSAIDAYVYGFVLTELNLPMESGEQADVLVAEMALPVGSYPYLAEMMTEQVLGKSYAYAAEFDFGLGLILDGLEERLEKLEES</sequence>
<reference evidence="7 8" key="1">
    <citation type="submission" date="2019-06" db="EMBL/GenBank/DDBJ databases">
        <title>Sequencing the genomes of 1000 actinobacteria strains.</title>
        <authorList>
            <person name="Klenk H.-P."/>
        </authorList>
    </citation>
    <scope>NUCLEOTIDE SEQUENCE [LARGE SCALE GENOMIC DNA]</scope>
    <source>
        <strain evidence="7 8">DSM 21776</strain>
    </source>
</reference>
<gene>
    <name evidence="7" type="ORF">FHX52_3731</name>
</gene>
<dbReference type="GO" id="GO:0046677">
    <property type="term" value="P:response to antibiotic"/>
    <property type="evidence" value="ECO:0007669"/>
    <property type="project" value="InterPro"/>
</dbReference>
<dbReference type="PRINTS" id="PR00455">
    <property type="entry name" value="HTHTETR"/>
</dbReference>
<keyword evidence="3 5" id="KW-0238">DNA-binding</keyword>
<dbReference type="InterPro" id="IPR050109">
    <property type="entry name" value="HTH-type_TetR-like_transc_reg"/>
</dbReference>
<dbReference type="Pfam" id="PF00440">
    <property type="entry name" value="TetR_N"/>
    <property type="match status" value="1"/>
</dbReference>
<dbReference type="RefSeq" id="WP_141823860.1">
    <property type="nucleotide sequence ID" value="NZ_BAAAQC010000010.1"/>
</dbReference>